<evidence type="ECO:0000313" key="3">
    <source>
        <dbReference type="Ensembl" id="ENSDLAP00005071948.1"/>
    </source>
</evidence>
<dbReference type="Proteomes" id="UP000694389">
    <property type="component" value="Unassembled WGS sequence"/>
</dbReference>
<name>A0A8P4KAN1_DICLA</name>
<feature type="domain" description="C-type lectin" evidence="2">
    <location>
        <begin position="13"/>
        <end position="135"/>
    </location>
</feature>
<dbReference type="PANTHER" id="PTHR45784">
    <property type="entry name" value="C-TYPE LECTIN DOMAIN FAMILY 20 MEMBER A-RELATED"/>
    <property type="match status" value="1"/>
</dbReference>
<protein>
    <recommendedName>
        <fullName evidence="2">C-type lectin domain-containing protein</fullName>
    </recommendedName>
</protein>
<accession>A0A8P4KAN1</accession>
<dbReference type="Gene3D" id="3.10.100.10">
    <property type="entry name" value="Mannose-Binding Protein A, subunit A"/>
    <property type="match status" value="1"/>
</dbReference>
<evidence type="ECO:0000256" key="1">
    <source>
        <dbReference type="ARBA" id="ARBA00023157"/>
    </source>
</evidence>
<proteinExistence type="predicted"/>
<dbReference type="InterPro" id="IPR001304">
    <property type="entry name" value="C-type_lectin-like"/>
</dbReference>
<dbReference type="Ensembl" id="ENSDLAT00005076211.1">
    <property type="protein sequence ID" value="ENSDLAP00005071948.1"/>
    <property type="gene ID" value="ENSDLAG00005031115.1"/>
</dbReference>
<reference evidence="3" key="2">
    <citation type="submission" date="2025-09" db="UniProtKB">
        <authorList>
            <consortium name="Ensembl"/>
        </authorList>
    </citation>
    <scope>IDENTIFICATION</scope>
</reference>
<evidence type="ECO:0000313" key="4">
    <source>
        <dbReference type="Proteomes" id="UP000694389"/>
    </source>
</evidence>
<dbReference type="SMART" id="SM00034">
    <property type="entry name" value="CLECT"/>
    <property type="match status" value="1"/>
</dbReference>
<reference evidence="3" key="1">
    <citation type="submission" date="2025-08" db="UniProtKB">
        <authorList>
            <consortium name="Ensembl"/>
        </authorList>
    </citation>
    <scope>IDENTIFICATION</scope>
</reference>
<dbReference type="AlphaFoldDB" id="A0A8P4KAN1"/>
<keyword evidence="1" id="KW-1015">Disulfide bond</keyword>
<dbReference type="PROSITE" id="PS50041">
    <property type="entry name" value="C_TYPE_LECTIN_2"/>
    <property type="match status" value="1"/>
</dbReference>
<dbReference type="InterPro" id="IPR016186">
    <property type="entry name" value="C-type_lectin-like/link_sf"/>
</dbReference>
<dbReference type="SUPFAM" id="SSF56436">
    <property type="entry name" value="C-type lectin-like"/>
    <property type="match status" value="1"/>
</dbReference>
<evidence type="ECO:0000259" key="2">
    <source>
        <dbReference type="PROSITE" id="PS50041"/>
    </source>
</evidence>
<dbReference type="PANTHER" id="PTHR45784:SF3">
    <property type="entry name" value="C-TYPE LECTIN DOMAIN FAMILY 4 MEMBER K-LIKE-RELATED"/>
    <property type="match status" value="1"/>
</dbReference>
<dbReference type="InterPro" id="IPR016187">
    <property type="entry name" value="CTDL_fold"/>
</dbReference>
<dbReference type="InterPro" id="IPR018378">
    <property type="entry name" value="C-type_lectin_CS"/>
</dbReference>
<dbReference type="PROSITE" id="PS00615">
    <property type="entry name" value="C_TYPE_LECTIN_1"/>
    <property type="match status" value="1"/>
</dbReference>
<sequence length="144" mass="16981">MSVTAGLCAVSSTVGRQYHFIYDLKNMTEAQSYCREHYTDLATIDNMEMSDFHHVCYHLNFDWSSWRRSWIGLYDDMDSWKWSLSDGGFYKHGKFRHWSPREPNNHKGAELCTEMYDNGLWNDNSCEEPLKAVCFDVRGENINE</sequence>
<organism evidence="3 4">
    <name type="scientific">Dicentrarchus labrax</name>
    <name type="common">European seabass</name>
    <name type="synonym">Morone labrax</name>
    <dbReference type="NCBI Taxonomy" id="13489"/>
    <lineage>
        <taxon>Eukaryota</taxon>
        <taxon>Metazoa</taxon>
        <taxon>Chordata</taxon>
        <taxon>Craniata</taxon>
        <taxon>Vertebrata</taxon>
        <taxon>Euteleostomi</taxon>
        <taxon>Actinopterygii</taxon>
        <taxon>Neopterygii</taxon>
        <taxon>Teleostei</taxon>
        <taxon>Neoteleostei</taxon>
        <taxon>Acanthomorphata</taxon>
        <taxon>Eupercaria</taxon>
        <taxon>Moronidae</taxon>
        <taxon>Dicentrarchus</taxon>
    </lineage>
</organism>
<keyword evidence="4" id="KW-1185">Reference proteome</keyword>
<dbReference type="GeneTree" id="ENSGT00940000163911"/>
<dbReference type="Pfam" id="PF00059">
    <property type="entry name" value="Lectin_C"/>
    <property type="match status" value="1"/>
</dbReference>